<proteinExistence type="predicted"/>
<dbReference type="InterPro" id="IPR050302">
    <property type="entry name" value="Rab_GAP_TBC_domain"/>
</dbReference>
<dbReference type="InterPro" id="IPR000195">
    <property type="entry name" value="Rab-GAP-TBC_dom"/>
</dbReference>
<feature type="region of interest" description="Disordered" evidence="2">
    <location>
        <begin position="170"/>
        <end position="226"/>
    </location>
</feature>
<dbReference type="InterPro" id="IPR035969">
    <property type="entry name" value="Rab-GAP_TBC_sf"/>
</dbReference>
<dbReference type="Pfam" id="PF00566">
    <property type="entry name" value="RabGAP-TBC"/>
    <property type="match status" value="1"/>
</dbReference>
<gene>
    <name evidence="4" type="ORF">Cni_G13384</name>
</gene>
<sequence>MCPVIHRKKGAGGGGGEAEHAAATRGKSRSPTPTFDFGSFCSWISFSAGKSDMHAQKASSNGITKLVIAVPMEEEKERSNRWNNFLDKLVETFEAPPNDSFVNSEGYTALNVAGSEDNDQIGASGSDGSGEIATQNKGKLRTHKIQRWSPIRSSLIAIEQMLSYRVKKLKQPSSGGEAAGRSRSCYTLNGEERRGMSRPVRGEEESLKKFDDGERPKPVQEASSSSCMTLNEISHFPWKEELESLVQGGLPMTLRGELWQAFVGTKARRIEGYYDELLALEAESSVGKEDESYNANDIDNNMSKGLQRPHSHIEKLKEWKEQIEKDLPRTFPGHPTLDEHRRNSLRHLLMAYARHNPSVGYFQDMNFFGGLLLLLMPEENAFWTLVGIIDDYFDGYYYEGMIDFQVDQLVLEDLVRERFPALVSHLEYLGVQISWITGPWFLSIFVNTLPWESVLRAWDVFLFDGNRVMLFQTALALMELYGPHLQTTKDAGEAVSLLQTLVGSTFHSSQLILAACMDYQTVNEMKLEHTRRKHRPDVIAAMEANCTAGSHRTHRDLYPLKSGSAEAYFNLTVGDKLNSVPDLKEQVNCLKIELCRLLEEKRSAVLRAEELEMAFMEMVQQDNRRLLTVNVEQLEQEVIELQQALSEKQQKENFMRQVLLRMEQEQKVMEQTQMLAEQDAAAQKYAAHMLQKRRSWDIPEEALAATPDVEAIAMEQEVACKEFMVPVDA</sequence>
<dbReference type="EMBL" id="CP136893">
    <property type="protein sequence ID" value="WOL04662.1"/>
    <property type="molecule type" value="Genomic_DNA"/>
</dbReference>
<reference evidence="4 5" key="1">
    <citation type="submission" date="2023-10" db="EMBL/GenBank/DDBJ databases">
        <title>Chromosome-scale genome assembly provides insights into flower coloration mechanisms of Canna indica.</title>
        <authorList>
            <person name="Li C."/>
        </authorList>
    </citation>
    <scope>NUCLEOTIDE SEQUENCE [LARGE SCALE GENOMIC DNA]</scope>
    <source>
        <tissue evidence="4">Flower</tissue>
    </source>
</reference>
<dbReference type="SMART" id="SM00164">
    <property type="entry name" value="TBC"/>
    <property type="match status" value="1"/>
</dbReference>
<feature type="region of interest" description="Disordered" evidence="2">
    <location>
        <begin position="118"/>
        <end position="138"/>
    </location>
</feature>
<dbReference type="FunFam" id="1.10.8.270:FF:000018">
    <property type="entry name" value="Ypt/Rab-GAP domain of gyp1p superfamily protein"/>
    <property type="match status" value="1"/>
</dbReference>
<keyword evidence="1" id="KW-0175">Coiled coil</keyword>
<dbReference type="Gene3D" id="1.10.472.80">
    <property type="entry name" value="Ypt/Rab-GAP domain of gyp1p, domain 3"/>
    <property type="match status" value="1"/>
</dbReference>
<feature type="compositionally biased region" description="Basic and acidic residues" evidence="2">
    <location>
        <begin position="190"/>
        <end position="218"/>
    </location>
</feature>
<dbReference type="GO" id="GO:0031267">
    <property type="term" value="F:small GTPase binding"/>
    <property type="evidence" value="ECO:0007669"/>
    <property type="project" value="TreeGrafter"/>
</dbReference>
<organism evidence="4 5">
    <name type="scientific">Canna indica</name>
    <name type="common">Indian-shot</name>
    <dbReference type="NCBI Taxonomy" id="4628"/>
    <lineage>
        <taxon>Eukaryota</taxon>
        <taxon>Viridiplantae</taxon>
        <taxon>Streptophyta</taxon>
        <taxon>Embryophyta</taxon>
        <taxon>Tracheophyta</taxon>
        <taxon>Spermatophyta</taxon>
        <taxon>Magnoliopsida</taxon>
        <taxon>Liliopsida</taxon>
        <taxon>Zingiberales</taxon>
        <taxon>Cannaceae</taxon>
        <taxon>Canna</taxon>
    </lineage>
</organism>
<accession>A0AAQ3KA53</accession>
<dbReference type="SUPFAM" id="SSF47923">
    <property type="entry name" value="Ypt/Rab-GAP domain of gyp1p"/>
    <property type="match status" value="2"/>
</dbReference>
<evidence type="ECO:0000313" key="5">
    <source>
        <dbReference type="Proteomes" id="UP001327560"/>
    </source>
</evidence>
<feature type="region of interest" description="Disordered" evidence="2">
    <location>
        <begin position="1"/>
        <end position="31"/>
    </location>
</feature>
<feature type="compositionally biased region" description="Basic residues" evidence="2">
    <location>
        <begin position="1"/>
        <end position="10"/>
    </location>
</feature>
<dbReference type="GO" id="GO:0005096">
    <property type="term" value="F:GTPase activator activity"/>
    <property type="evidence" value="ECO:0007669"/>
    <property type="project" value="TreeGrafter"/>
</dbReference>
<dbReference type="Proteomes" id="UP001327560">
    <property type="component" value="Chromosome 4"/>
</dbReference>
<protein>
    <submittedName>
        <fullName evidence="4">TBC1 domain family member 2A-like</fullName>
    </submittedName>
</protein>
<dbReference type="AlphaFoldDB" id="A0AAQ3KA53"/>
<feature type="compositionally biased region" description="Low complexity" evidence="2">
    <location>
        <begin position="173"/>
        <end position="184"/>
    </location>
</feature>
<dbReference type="Gene3D" id="1.10.8.270">
    <property type="entry name" value="putative rabgap domain of human tbc1 domain family member 14 like domains"/>
    <property type="match status" value="1"/>
</dbReference>
<evidence type="ECO:0000259" key="3">
    <source>
        <dbReference type="PROSITE" id="PS50086"/>
    </source>
</evidence>
<dbReference type="FunFam" id="1.10.472.80:FF:000013">
    <property type="entry name" value="TBC1 domain family member 8B"/>
    <property type="match status" value="1"/>
</dbReference>
<evidence type="ECO:0000256" key="2">
    <source>
        <dbReference type="SAM" id="MobiDB-lite"/>
    </source>
</evidence>
<keyword evidence="5" id="KW-1185">Reference proteome</keyword>
<feature type="domain" description="Rab-GAP TBC" evidence="3">
    <location>
        <begin position="249"/>
        <end position="465"/>
    </location>
</feature>
<evidence type="ECO:0000256" key="1">
    <source>
        <dbReference type="SAM" id="Coils"/>
    </source>
</evidence>
<dbReference type="PANTHER" id="PTHR47219:SF20">
    <property type="entry name" value="TBC1 DOMAIN FAMILY MEMBER 2B"/>
    <property type="match status" value="1"/>
</dbReference>
<feature type="coiled-coil region" evidence="1">
    <location>
        <begin position="624"/>
        <end position="651"/>
    </location>
</feature>
<dbReference type="PROSITE" id="PS50086">
    <property type="entry name" value="TBC_RABGAP"/>
    <property type="match status" value="1"/>
</dbReference>
<name>A0AAQ3KA53_9LILI</name>
<dbReference type="PANTHER" id="PTHR47219">
    <property type="entry name" value="RAB GTPASE-ACTIVATING PROTEIN 1-LIKE"/>
    <property type="match status" value="1"/>
</dbReference>
<evidence type="ECO:0000313" key="4">
    <source>
        <dbReference type="EMBL" id="WOL04662.1"/>
    </source>
</evidence>